<sequence length="272" mass="30312">MVNQEIAMVENRLQSVQAVMQYAALGDGPLTVPGGVEGVAFVNTKYANASLDFPDIELHFISGSTNSDGGRQIRKVHGLTKQFYDAVFGQISDKDTWSVIPMLLRPKSRGMIKLRSKNPFDHPLIYANYFKEPEDIATLVEGVKISVALSKTEAFRRFGSELNSQQFPGCKHIPAFSDPYWECMIRQYSITIYHPVGTCKMGPYWDPEAVVDSQLRVYGVAGLRVIDASIMPNLVSGNTNAPTIMIGEKASDMIKEYWLKSKGRFEGDSSER</sequence>
<accession>A0A6I9W2W3</accession>
<dbReference type="OrthoDB" id="269227at2759"/>
<evidence type="ECO:0000259" key="2">
    <source>
        <dbReference type="Pfam" id="PF05199"/>
    </source>
</evidence>
<dbReference type="InterPro" id="IPR007867">
    <property type="entry name" value="GMC_OxRtase_C"/>
</dbReference>
<keyword evidence="3" id="KW-1185">Reference proteome</keyword>
<name>A0A6I9W2W3_9HYME</name>
<evidence type="ECO:0000313" key="3">
    <source>
        <dbReference type="Proteomes" id="UP000504615"/>
    </source>
</evidence>
<organism evidence="3 4">
    <name type="scientific">Pogonomyrmex barbatus</name>
    <name type="common">red harvester ant</name>
    <dbReference type="NCBI Taxonomy" id="144034"/>
    <lineage>
        <taxon>Eukaryota</taxon>
        <taxon>Metazoa</taxon>
        <taxon>Ecdysozoa</taxon>
        <taxon>Arthropoda</taxon>
        <taxon>Hexapoda</taxon>
        <taxon>Insecta</taxon>
        <taxon>Pterygota</taxon>
        <taxon>Neoptera</taxon>
        <taxon>Endopterygota</taxon>
        <taxon>Hymenoptera</taxon>
        <taxon>Apocrita</taxon>
        <taxon>Aculeata</taxon>
        <taxon>Formicoidea</taxon>
        <taxon>Formicidae</taxon>
        <taxon>Myrmicinae</taxon>
        <taxon>Pogonomyrmex</taxon>
    </lineage>
</organism>
<proteinExistence type="inferred from homology"/>
<dbReference type="Pfam" id="PF05199">
    <property type="entry name" value="GMC_oxred_C"/>
    <property type="match status" value="1"/>
</dbReference>
<dbReference type="SUPFAM" id="SSF51905">
    <property type="entry name" value="FAD/NAD(P)-binding domain"/>
    <property type="match status" value="1"/>
</dbReference>
<dbReference type="PANTHER" id="PTHR11552:SF227">
    <property type="entry name" value="GLUCOSE DEHYDROGENASE [FAD, QUINONE]-LIKE PROTEIN"/>
    <property type="match status" value="1"/>
</dbReference>
<evidence type="ECO:0000256" key="1">
    <source>
        <dbReference type="ARBA" id="ARBA00010790"/>
    </source>
</evidence>
<dbReference type="RefSeq" id="XP_011632758.2">
    <property type="nucleotide sequence ID" value="XM_011634456.2"/>
</dbReference>
<protein>
    <submittedName>
        <fullName evidence="4">Glucose dehydrogenase [FAD, quinone]-like</fullName>
    </submittedName>
</protein>
<dbReference type="Gene3D" id="3.50.50.60">
    <property type="entry name" value="FAD/NAD(P)-binding domain"/>
    <property type="match status" value="1"/>
</dbReference>
<dbReference type="SUPFAM" id="SSF54373">
    <property type="entry name" value="FAD-linked reductases, C-terminal domain"/>
    <property type="match status" value="1"/>
</dbReference>
<dbReference type="GO" id="GO:0016614">
    <property type="term" value="F:oxidoreductase activity, acting on CH-OH group of donors"/>
    <property type="evidence" value="ECO:0007669"/>
    <property type="project" value="InterPro"/>
</dbReference>
<evidence type="ECO:0000313" key="4">
    <source>
        <dbReference type="RefSeq" id="XP_011632758.2"/>
    </source>
</evidence>
<dbReference type="InterPro" id="IPR036188">
    <property type="entry name" value="FAD/NAD-bd_sf"/>
</dbReference>
<gene>
    <name evidence="4" type="primary">LOC105424300</name>
</gene>
<dbReference type="AlphaFoldDB" id="A0A6I9W2W3"/>
<dbReference type="Proteomes" id="UP000504615">
    <property type="component" value="Unplaced"/>
</dbReference>
<dbReference type="PANTHER" id="PTHR11552">
    <property type="entry name" value="GLUCOSE-METHANOL-CHOLINE GMC OXIDOREDUCTASE"/>
    <property type="match status" value="1"/>
</dbReference>
<dbReference type="Gene3D" id="3.30.560.10">
    <property type="entry name" value="Glucose Oxidase, domain 3"/>
    <property type="match status" value="1"/>
</dbReference>
<dbReference type="GO" id="GO:0050660">
    <property type="term" value="F:flavin adenine dinucleotide binding"/>
    <property type="evidence" value="ECO:0007669"/>
    <property type="project" value="InterPro"/>
</dbReference>
<comment type="similarity">
    <text evidence="1">Belongs to the GMC oxidoreductase family.</text>
</comment>
<dbReference type="InterPro" id="IPR012132">
    <property type="entry name" value="GMC_OxRdtase"/>
</dbReference>
<dbReference type="KEGG" id="pbar:105424300"/>
<feature type="domain" description="Glucose-methanol-choline oxidoreductase C-terminal" evidence="2">
    <location>
        <begin position="106"/>
        <end position="247"/>
    </location>
</feature>
<reference evidence="4" key="1">
    <citation type="submission" date="2025-08" db="UniProtKB">
        <authorList>
            <consortium name="RefSeq"/>
        </authorList>
    </citation>
    <scope>IDENTIFICATION</scope>
</reference>
<dbReference type="GeneID" id="105424300"/>